<organism evidence="1 2">
    <name type="scientific">Martelella endophytica</name>
    <dbReference type="NCBI Taxonomy" id="1486262"/>
    <lineage>
        <taxon>Bacteria</taxon>
        <taxon>Pseudomonadati</taxon>
        <taxon>Pseudomonadota</taxon>
        <taxon>Alphaproteobacteria</taxon>
        <taxon>Hyphomicrobiales</taxon>
        <taxon>Aurantimonadaceae</taxon>
        <taxon>Martelella</taxon>
    </lineage>
</organism>
<dbReference type="Pfam" id="PF00494">
    <property type="entry name" value="SQS_PSY"/>
    <property type="match status" value="1"/>
</dbReference>
<accession>A0A0D5LT40</accession>
<dbReference type="InterPro" id="IPR002060">
    <property type="entry name" value="Squ/phyt_synthse"/>
</dbReference>
<sequence length="283" mass="30709">MAEATETRDMLLGELRAADRDRYLATLLSPEDKRHALAALYGFNAELARVRERVSEPLPGEVRLQYWRDLIEGESHGETEANPLAAALMETIHAHNLPRRALVGMTEARIFDLYDDPMSSTTDFEGYAGETASALIQLASLVLDSATAATHSDSAGHGGVAQAVAGALLLMPRHRAAGQVFVPADILGATGLDRETFLIGSDSERVGHAVRAFAAFGREHLAKFRAAGRLPASLVPAYLPMSVSENVLVKAEALGENVFAQPLIAPQWRRQLGMMRSLLFRKL</sequence>
<dbReference type="AlphaFoldDB" id="A0A0D5LT40"/>
<dbReference type="STRING" id="1486262.TM49_18025"/>
<dbReference type="SUPFAM" id="SSF48576">
    <property type="entry name" value="Terpenoid synthases"/>
    <property type="match status" value="1"/>
</dbReference>
<proteinExistence type="predicted"/>
<dbReference type="PATRIC" id="fig|1486262.3.peg.3727"/>
<dbReference type="Gene3D" id="1.10.600.10">
    <property type="entry name" value="Farnesyl Diphosphate Synthase"/>
    <property type="match status" value="1"/>
</dbReference>
<dbReference type="EMBL" id="CP010803">
    <property type="protein sequence ID" value="AJY47140.1"/>
    <property type="molecule type" value="Genomic_DNA"/>
</dbReference>
<evidence type="ECO:0000313" key="2">
    <source>
        <dbReference type="Proteomes" id="UP000032611"/>
    </source>
</evidence>
<dbReference type="KEGG" id="mey:TM49_18025"/>
<dbReference type="RefSeq" id="WP_045683283.1">
    <property type="nucleotide sequence ID" value="NZ_CP010803.1"/>
</dbReference>
<keyword evidence="2" id="KW-1185">Reference proteome</keyword>
<dbReference type="InterPro" id="IPR008949">
    <property type="entry name" value="Isoprenoid_synthase_dom_sf"/>
</dbReference>
<gene>
    <name evidence="1" type="ORF">TM49_18025</name>
</gene>
<reference evidence="1 2" key="1">
    <citation type="journal article" date="2015" name="Genome Announc.">
        <title>Complete genome sequence of Martelella endophytica YC6887, which has antifungal activity associated with a halophyte.</title>
        <authorList>
            <person name="Khan A."/>
            <person name="Khan H."/>
            <person name="Chung E.J."/>
            <person name="Hossain M.T."/>
            <person name="Chung Y.R."/>
        </authorList>
    </citation>
    <scope>NUCLEOTIDE SEQUENCE [LARGE SCALE GENOMIC DNA]</scope>
    <source>
        <strain evidence="1">YC6887</strain>
    </source>
</reference>
<dbReference type="Proteomes" id="UP000032611">
    <property type="component" value="Chromosome"/>
</dbReference>
<evidence type="ECO:0000313" key="1">
    <source>
        <dbReference type="EMBL" id="AJY47140.1"/>
    </source>
</evidence>
<protein>
    <submittedName>
        <fullName evidence="1">Phytoene synthase</fullName>
    </submittedName>
</protein>
<name>A0A0D5LT40_MAREN</name>
<dbReference type="HOGENOM" id="CLU_037269_6_1_5"/>